<dbReference type="Gene3D" id="3.20.20.80">
    <property type="entry name" value="Glycosidases"/>
    <property type="match status" value="2"/>
</dbReference>
<evidence type="ECO:0008006" key="8">
    <source>
        <dbReference type="Google" id="ProtNLM"/>
    </source>
</evidence>
<evidence type="ECO:0000313" key="6">
    <source>
        <dbReference type="EMBL" id="CAH1736619.1"/>
    </source>
</evidence>
<evidence type="ECO:0000256" key="2">
    <source>
        <dbReference type="ARBA" id="ARBA00022801"/>
    </source>
</evidence>
<dbReference type="GO" id="GO:0008422">
    <property type="term" value="F:beta-glucosidase activity"/>
    <property type="evidence" value="ECO:0007669"/>
    <property type="project" value="TreeGrafter"/>
</dbReference>
<keyword evidence="7" id="KW-1185">Reference proteome</keyword>
<dbReference type="PRINTS" id="PR00131">
    <property type="entry name" value="GLHYDRLASE1"/>
</dbReference>
<name>A0A9P0JCL5_APHGO</name>
<comment type="similarity">
    <text evidence="1 4">Belongs to the glycosyl hydrolase 1 family.</text>
</comment>
<organism evidence="6 7">
    <name type="scientific">Aphis gossypii</name>
    <name type="common">Cotton aphid</name>
    <dbReference type="NCBI Taxonomy" id="80765"/>
    <lineage>
        <taxon>Eukaryota</taxon>
        <taxon>Metazoa</taxon>
        <taxon>Ecdysozoa</taxon>
        <taxon>Arthropoda</taxon>
        <taxon>Hexapoda</taxon>
        <taxon>Insecta</taxon>
        <taxon>Pterygota</taxon>
        <taxon>Neoptera</taxon>
        <taxon>Paraneoptera</taxon>
        <taxon>Hemiptera</taxon>
        <taxon>Sternorrhyncha</taxon>
        <taxon>Aphidomorpha</taxon>
        <taxon>Aphidoidea</taxon>
        <taxon>Aphididae</taxon>
        <taxon>Aphidini</taxon>
        <taxon>Aphis</taxon>
        <taxon>Aphis</taxon>
    </lineage>
</organism>
<dbReference type="AlphaFoldDB" id="A0A9P0JCL5"/>
<dbReference type="SUPFAM" id="SSF51445">
    <property type="entry name" value="(Trans)glycosidases"/>
    <property type="match status" value="2"/>
</dbReference>
<evidence type="ECO:0000256" key="3">
    <source>
        <dbReference type="ARBA" id="ARBA00023295"/>
    </source>
</evidence>
<dbReference type="PROSITE" id="PS00653">
    <property type="entry name" value="GLYCOSYL_HYDROL_F1_2"/>
    <property type="match status" value="1"/>
</dbReference>
<reference evidence="6" key="1">
    <citation type="submission" date="2022-02" db="EMBL/GenBank/DDBJ databases">
        <authorList>
            <person name="King R."/>
        </authorList>
    </citation>
    <scope>NUCLEOTIDE SEQUENCE</scope>
</reference>
<dbReference type="PANTHER" id="PTHR10353:SF36">
    <property type="entry name" value="LP05116P"/>
    <property type="match status" value="1"/>
</dbReference>
<evidence type="ECO:0000256" key="5">
    <source>
        <dbReference type="SAM" id="SignalP"/>
    </source>
</evidence>
<dbReference type="InterPro" id="IPR033132">
    <property type="entry name" value="GH_1_N_CS"/>
</dbReference>
<dbReference type="Pfam" id="PF00232">
    <property type="entry name" value="Glyco_hydro_1"/>
    <property type="match status" value="2"/>
</dbReference>
<reference evidence="6" key="2">
    <citation type="submission" date="2022-10" db="EMBL/GenBank/DDBJ databases">
        <authorList>
            <consortium name="ENA_rothamsted_submissions"/>
            <consortium name="culmorum"/>
            <person name="King R."/>
        </authorList>
    </citation>
    <scope>NUCLEOTIDE SEQUENCE</scope>
</reference>
<dbReference type="Proteomes" id="UP001154329">
    <property type="component" value="Chromosome 4"/>
</dbReference>
<protein>
    <recommendedName>
        <fullName evidence="8">Beta-glucosidase</fullName>
    </recommendedName>
</protein>
<dbReference type="PANTHER" id="PTHR10353">
    <property type="entry name" value="GLYCOSYL HYDROLASE"/>
    <property type="match status" value="1"/>
</dbReference>
<dbReference type="GO" id="GO:0005975">
    <property type="term" value="P:carbohydrate metabolic process"/>
    <property type="evidence" value="ECO:0007669"/>
    <property type="project" value="InterPro"/>
</dbReference>
<evidence type="ECO:0000256" key="1">
    <source>
        <dbReference type="ARBA" id="ARBA00010838"/>
    </source>
</evidence>
<dbReference type="InterPro" id="IPR001360">
    <property type="entry name" value="Glyco_hydro_1"/>
</dbReference>
<proteinExistence type="inferred from homology"/>
<keyword evidence="3" id="KW-0326">Glycosidase</keyword>
<gene>
    <name evidence="6" type="ORF">APHIGO_LOCUS10324</name>
</gene>
<feature type="chain" id="PRO_5040418652" description="Beta-glucosidase" evidence="5">
    <location>
        <begin position="19"/>
        <end position="665"/>
    </location>
</feature>
<evidence type="ECO:0000313" key="7">
    <source>
        <dbReference type="Proteomes" id="UP001154329"/>
    </source>
</evidence>
<keyword evidence="2" id="KW-0378">Hydrolase</keyword>
<sequence>MRALEFVFIFSLVVSAYCNELVFPKGFLFGAGSSAYQVEGAWNISGKTESIWDDLTHHRKHLMFMHTFLPKIDSNNNNNLPELPKEDQLFAIRSTHILGHQPVKPKKSYMNEINKYMEQWLDGEYNVSPLAGASLSNHFNLLSSSNDNLNFFYDTEPWTVDLPRRPPRVVDYYKGVPIYESLPDKLLRTVLKLPSIDEISSYDLYALHTESRTDLNSATGDVACNSYYKVDEDVKLLKDLGAKVYRFSLSWSRLYPKGNAREFNEDAVNYYNKLINKLIENGIEPFVTIHHFDLPRHLQMIGGWSNKALVVYFTIFAEFAFRTFGDRVKLWTTINEPIVAIEGYKSVNAAPALGHHMSGVADYLAIHNMILAHASAYDVYKKKYKSTQNGKISVNVVGDWYYPLNKNRQEDKDAAEAGLKFQIGMILHPLTYGDYPEEVRSRVHNNSKRLNISDVRFQRFSDGEKNLIKGSYDFVSLNHYMSFEVTDLPEDEREGKTVSELDANIKKILLNSDEELENKPWCKQSFKNRKGYIVSVPEGMSLILNWIDKSYNHPEIFITENGYPEPEGLNFSLKKLKYHHGHLNHTLIAMNDYNVNVIGYCVWSLMDSMEWLNGYRLKYGIYKVDFDDDDRPRTNKSSTKWFREVFTNKKLIKPFLTNENCCYNN</sequence>
<feature type="signal peptide" evidence="5">
    <location>
        <begin position="1"/>
        <end position="18"/>
    </location>
</feature>
<keyword evidence="5" id="KW-0732">Signal</keyword>
<dbReference type="InterPro" id="IPR017853">
    <property type="entry name" value="GH"/>
</dbReference>
<dbReference type="EMBL" id="OU899037">
    <property type="protein sequence ID" value="CAH1736619.1"/>
    <property type="molecule type" value="Genomic_DNA"/>
</dbReference>
<evidence type="ECO:0000256" key="4">
    <source>
        <dbReference type="RuleBase" id="RU003690"/>
    </source>
</evidence>
<accession>A0A9P0JCL5</accession>